<evidence type="ECO:0000256" key="2">
    <source>
        <dbReference type="SAM" id="SignalP"/>
    </source>
</evidence>
<accession>A0ABW3FKU7</accession>
<comment type="caution">
    <text evidence="3">The sequence shown here is derived from an EMBL/GenBank/DDBJ whole genome shotgun (WGS) entry which is preliminary data.</text>
</comment>
<dbReference type="InterPro" id="IPR027020">
    <property type="entry name" value="YnjB"/>
</dbReference>
<evidence type="ECO:0000256" key="1">
    <source>
        <dbReference type="ARBA" id="ARBA00022764"/>
    </source>
</evidence>
<name>A0ABW3FKU7_9HYPH</name>
<dbReference type="EMBL" id="JBHTJV010000009">
    <property type="protein sequence ID" value="MFD0916767.1"/>
    <property type="molecule type" value="Genomic_DNA"/>
</dbReference>
<dbReference type="PIRSF" id="PIRSF029172">
    <property type="entry name" value="UCP029172_ABC_sbc_YnjB"/>
    <property type="match status" value="1"/>
</dbReference>
<reference evidence="4" key="1">
    <citation type="journal article" date="2019" name="Int. J. Syst. Evol. Microbiol.">
        <title>The Global Catalogue of Microorganisms (GCM) 10K type strain sequencing project: providing services to taxonomists for standard genome sequencing and annotation.</title>
        <authorList>
            <consortium name="The Broad Institute Genomics Platform"/>
            <consortium name="The Broad Institute Genome Sequencing Center for Infectious Disease"/>
            <person name="Wu L."/>
            <person name="Ma J."/>
        </authorList>
    </citation>
    <scope>NUCLEOTIDE SEQUENCE [LARGE SCALE GENOMIC DNA]</scope>
    <source>
        <strain evidence="4">CCUG 60023</strain>
    </source>
</reference>
<dbReference type="SUPFAM" id="SSF53850">
    <property type="entry name" value="Periplasmic binding protein-like II"/>
    <property type="match status" value="1"/>
</dbReference>
<feature type="signal peptide" evidence="2">
    <location>
        <begin position="1"/>
        <end position="25"/>
    </location>
</feature>
<dbReference type="Gene3D" id="3.40.190.10">
    <property type="entry name" value="Periplasmic binding protein-like II"/>
    <property type="match status" value="2"/>
</dbReference>
<sequence>MTTFAFRTLKAALFASALIAAPAQAAEFDIDNWASVEEAAKSQTVYWNAWGGAQNINDYIAWAGGLMKERYGVTVEHVKLDDTANAVATVLAEKTAGKDEGGRVDLIWINGENFAAMKSEGLLYGPGWAEKLPNWQYVDVENKPTITVDFTIPTDGMESPWGGAKMVFFYDSARTKAEDLPKNVIELAKWTAANKGRFSYPAPPDFIGSSFLKQALTELAPDPSKLLEPVKAEEFEAVTAPLFAVLDDLHPNMWRQGQAYPKNYPAMEQLLADGELDITFAFNPSQASSSIKQNKLPDTIRSFTFPVGTLGNTHFVAIPYNANAKAGALLLANFLLSPEAQLRKQDPNFWGDPTVLNMAKLPEADRAAFAALDLGIATLKPEELGPMLPEPHPSWMTEIEKEWTRRYGAGN</sequence>
<protein>
    <submittedName>
        <fullName evidence="3">ABC transporter substrate-binding protein</fullName>
    </submittedName>
</protein>
<dbReference type="NCBIfam" id="NF008633">
    <property type="entry name" value="PRK11622.1"/>
    <property type="match status" value="1"/>
</dbReference>
<evidence type="ECO:0000313" key="3">
    <source>
        <dbReference type="EMBL" id="MFD0916767.1"/>
    </source>
</evidence>
<keyword evidence="4" id="KW-1185">Reference proteome</keyword>
<dbReference type="PANTHER" id="PTHR42779">
    <property type="entry name" value="PROTEIN YNJB"/>
    <property type="match status" value="1"/>
</dbReference>
<dbReference type="RefSeq" id="WP_377212616.1">
    <property type="nucleotide sequence ID" value="NZ_JBHTJV010000009.1"/>
</dbReference>
<gene>
    <name evidence="3" type="ORF">ACFQ14_10145</name>
</gene>
<feature type="chain" id="PRO_5045103763" evidence="2">
    <location>
        <begin position="26"/>
        <end position="411"/>
    </location>
</feature>
<proteinExistence type="predicted"/>
<dbReference type="Pfam" id="PF13416">
    <property type="entry name" value="SBP_bac_8"/>
    <property type="match status" value="1"/>
</dbReference>
<organism evidence="3 4">
    <name type="scientific">Pseudahrensia aquimaris</name>
    <dbReference type="NCBI Taxonomy" id="744461"/>
    <lineage>
        <taxon>Bacteria</taxon>
        <taxon>Pseudomonadati</taxon>
        <taxon>Pseudomonadota</taxon>
        <taxon>Alphaproteobacteria</taxon>
        <taxon>Hyphomicrobiales</taxon>
        <taxon>Ahrensiaceae</taxon>
        <taxon>Pseudahrensia</taxon>
    </lineage>
</organism>
<dbReference type="PANTHER" id="PTHR42779:SF1">
    <property type="entry name" value="PROTEIN YNJB"/>
    <property type="match status" value="1"/>
</dbReference>
<keyword evidence="2" id="KW-0732">Signal</keyword>
<evidence type="ECO:0000313" key="4">
    <source>
        <dbReference type="Proteomes" id="UP001597101"/>
    </source>
</evidence>
<keyword evidence="1" id="KW-0574">Periplasm</keyword>
<dbReference type="InterPro" id="IPR006059">
    <property type="entry name" value="SBP"/>
</dbReference>
<dbReference type="Proteomes" id="UP001597101">
    <property type="component" value="Unassembled WGS sequence"/>
</dbReference>